<keyword evidence="7" id="KW-1185">Reference proteome</keyword>
<evidence type="ECO:0000259" key="5">
    <source>
        <dbReference type="PROSITE" id="PS51296"/>
    </source>
</evidence>
<evidence type="ECO:0000313" key="7">
    <source>
        <dbReference type="Proteomes" id="UP000284178"/>
    </source>
</evidence>
<dbReference type="GO" id="GO:0016705">
    <property type="term" value="F:oxidoreductase activity, acting on paired donors, with incorporation or reduction of molecular oxygen"/>
    <property type="evidence" value="ECO:0007669"/>
    <property type="project" value="UniProtKB-ARBA"/>
</dbReference>
<dbReference type="Pfam" id="PF01266">
    <property type="entry name" value="DAO"/>
    <property type="match status" value="1"/>
</dbReference>
<dbReference type="GeneID" id="83015381"/>
<dbReference type="GO" id="GO:0046872">
    <property type="term" value="F:metal ion binding"/>
    <property type="evidence" value="ECO:0007669"/>
    <property type="project" value="UniProtKB-KW"/>
</dbReference>
<comment type="caution">
    <text evidence="6">The sequence shown here is derived from an EMBL/GenBank/DDBJ whole genome shotgun (WGS) entry which is preliminary data.</text>
</comment>
<accession>A0A412G2S0</accession>
<gene>
    <name evidence="6" type="ORF">DWY25_08185</name>
</gene>
<keyword evidence="4" id="KW-0411">Iron-sulfur</keyword>
<dbReference type="Gene3D" id="3.30.9.10">
    <property type="entry name" value="D-Amino Acid Oxidase, subunit A, domain 2"/>
    <property type="match status" value="1"/>
</dbReference>
<dbReference type="SUPFAM" id="SSF51971">
    <property type="entry name" value="Nucleotide-binding domain"/>
    <property type="match status" value="1"/>
</dbReference>
<dbReference type="InterPro" id="IPR036922">
    <property type="entry name" value="Rieske_2Fe-2S_sf"/>
</dbReference>
<keyword evidence="1" id="KW-0001">2Fe-2S</keyword>
<evidence type="ECO:0000256" key="4">
    <source>
        <dbReference type="ARBA" id="ARBA00023014"/>
    </source>
</evidence>
<organism evidence="6 7">
    <name type="scientific">Holdemania filiformis</name>
    <dbReference type="NCBI Taxonomy" id="61171"/>
    <lineage>
        <taxon>Bacteria</taxon>
        <taxon>Bacillati</taxon>
        <taxon>Bacillota</taxon>
        <taxon>Erysipelotrichia</taxon>
        <taxon>Erysipelotrichales</taxon>
        <taxon>Erysipelotrichaceae</taxon>
        <taxon>Holdemania</taxon>
    </lineage>
</organism>
<dbReference type="Gene3D" id="2.102.10.10">
    <property type="entry name" value="Rieske [2Fe-2S] iron-sulphur domain"/>
    <property type="match status" value="1"/>
</dbReference>
<dbReference type="EMBL" id="QRUP01000008">
    <property type="protein sequence ID" value="RGR74748.1"/>
    <property type="molecule type" value="Genomic_DNA"/>
</dbReference>
<reference evidence="6 7" key="1">
    <citation type="submission" date="2018-08" db="EMBL/GenBank/DDBJ databases">
        <title>A genome reference for cultivated species of the human gut microbiota.</title>
        <authorList>
            <person name="Zou Y."/>
            <person name="Xue W."/>
            <person name="Luo G."/>
        </authorList>
    </citation>
    <scope>NUCLEOTIDE SEQUENCE [LARGE SCALE GENOMIC DNA]</scope>
    <source>
        <strain evidence="6 7">AF24-29</strain>
    </source>
</reference>
<keyword evidence="2" id="KW-0479">Metal-binding</keyword>
<proteinExistence type="predicted"/>
<dbReference type="GO" id="GO:0051537">
    <property type="term" value="F:2 iron, 2 sulfur cluster binding"/>
    <property type="evidence" value="ECO:0007669"/>
    <property type="project" value="UniProtKB-KW"/>
</dbReference>
<dbReference type="GO" id="GO:0004497">
    <property type="term" value="F:monooxygenase activity"/>
    <property type="evidence" value="ECO:0007669"/>
    <property type="project" value="UniProtKB-ARBA"/>
</dbReference>
<dbReference type="Pfam" id="PF00355">
    <property type="entry name" value="Rieske"/>
    <property type="match status" value="1"/>
</dbReference>
<dbReference type="RefSeq" id="WP_117894828.1">
    <property type="nucleotide sequence ID" value="NZ_CABJCV010000008.1"/>
</dbReference>
<sequence length="491" mass="55210">MQKSYWQKQRPLWECPQLNEDQETDIAIVGGGLTGLLCAWMLKDSGRRVTVIEKRRFLENNSARNTGKVSALHGAFYHTLPADIAQSVYQLNRTAVDHYEQLIRTADIACRWQRTSAVLAAQSEEGAAILNQEKAALSALGAQLGDPPSFPLPLTWADQLAMADQALLDPWLFQAGLLEALKDKVTLYEESPVVEIQDHCLISDGSYRLRFKDLILTTQFPAFDRLQLYAARFHYQREAAAAFRCDPALDGLMLNTVDPGQALSLRFARKEDQPTLILAGPAIGIHHYPKDPYAPLLQTAKTLGVHQPLACWSAQDLIPRRHLPFIGQIQDHYWIASGYSKWGYTWAMIAAEMISTQVQDPAFVIPEYLRARRKGDLFSLYTLGNAATLTEAFFKDRFIVTPENQPRRTGTVVRLHGRRYGVVIPEEGLEFLVDLTCPHMGCPLHYNPADQTWDCPCHGSRFTLDGRSLYSPSNVSLQHYPGVNSLHPNLK</sequence>
<feature type="domain" description="Rieske" evidence="5">
    <location>
        <begin position="397"/>
        <end position="481"/>
    </location>
</feature>
<dbReference type="PROSITE" id="PS51296">
    <property type="entry name" value="RIESKE"/>
    <property type="match status" value="1"/>
</dbReference>
<keyword evidence="3" id="KW-0408">Iron</keyword>
<dbReference type="GO" id="GO:0005737">
    <property type="term" value="C:cytoplasm"/>
    <property type="evidence" value="ECO:0007669"/>
    <property type="project" value="TreeGrafter"/>
</dbReference>
<evidence type="ECO:0000256" key="2">
    <source>
        <dbReference type="ARBA" id="ARBA00022723"/>
    </source>
</evidence>
<dbReference type="Proteomes" id="UP000284178">
    <property type="component" value="Unassembled WGS sequence"/>
</dbReference>
<dbReference type="InterPro" id="IPR036188">
    <property type="entry name" value="FAD/NAD-bd_sf"/>
</dbReference>
<dbReference type="Gene3D" id="3.50.50.60">
    <property type="entry name" value="FAD/NAD(P)-binding domain"/>
    <property type="match status" value="1"/>
</dbReference>
<dbReference type="AlphaFoldDB" id="A0A412G2S0"/>
<dbReference type="PANTHER" id="PTHR13847:SF274">
    <property type="entry name" value="RIESKE 2FE-2S IRON-SULFUR PROTEIN YHFW-RELATED"/>
    <property type="match status" value="1"/>
</dbReference>
<evidence type="ECO:0000256" key="1">
    <source>
        <dbReference type="ARBA" id="ARBA00022714"/>
    </source>
</evidence>
<evidence type="ECO:0000256" key="3">
    <source>
        <dbReference type="ARBA" id="ARBA00023004"/>
    </source>
</evidence>
<dbReference type="InterPro" id="IPR006076">
    <property type="entry name" value="FAD-dep_OxRdtase"/>
</dbReference>
<evidence type="ECO:0000313" key="6">
    <source>
        <dbReference type="EMBL" id="RGR74748.1"/>
    </source>
</evidence>
<dbReference type="PANTHER" id="PTHR13847">
    <property type="entry name" value="SARCOSINE DEHYDROGENASE-RELATED"/>
    <property type="match status" value="1"/>
</dbReference>
<dbReference type="InterPro" id="IPR017941">
    <property type="entry name" value="Rieske_2Fe-2S"/>
</dbReference>
<dbReference type="SUPFAM" id="SSF50022">
    <property type="entry name" value="ISP domain"/>
    <property type="match status" value="1"/>
</dbReference>
<protein>
    <submittedName>
        <fullName evidence="6">FAD-dependent oxidoreductase</fullName>
    </submittedName>
</protein>
<name>A0A412G2S0_9FIRM</name>